<organism evidence="1 2">
    <name type="scientific">Cephalotus follicularis</name>
    <name type="common">Albany pitcher plant</name>
    <dbReference type="NCBI Taxonomy" id="3775"/>
    <lineage>
        <taxon>Eukaryota</taxon>
        <taxon>Viridiplantae</taxon>
        <taxon>Streptophyta</taxon>
        <taxon>Embryophyta</taxon>
        <taxon>Tracheophyta</taxon>
        <taxon>Spermatophyta</taxon>
        <taxon>Magnoliopsida</taxon>
        <taxon>eudicotyledons</taxon>
        <taxon>Gunneridae</taxon>
        <taxon>Pentapetalae</taxon>
        <taxon>rosids</taxon>
        <taxon>fabids</taxon>
        <taxon>Oxalidales</taxon>
        <taxon>Cephalotaceae</taxon>
        <taxon>Cephalotus</taxon>
    </lineage>
</organism>
<name>A0A1Q3BH37_CEPFO</name>
<keyword evidence="2" id="KW-1185">Reference proteome</keyword>
<dbReference type="InParanoid" id="A0A1Q3BH37"/>
<dbReference type="EMBL" id="BDDD01000535">
    <property type="protein sequence ID" value="GAV67327.1"/>
    <property type="molecule type" value="Genomic_DNA"/>
</dbReference>
<comment type="caution">
    <text evidence="1">The sequence shown here is derived from an EMBL/GenBank/DDBJ whole genome shotgun (WGS) entry which is preliminary data.</text>
</comment>
<proteinExistence type="predicted"/>
<sequence length="157" mass="18167">MTIFIQSLDYSLWDLIVDSPSLPATTNASGVIIHKPKTTHNDDDGKKLQMNTKAKHVLIFAIKSNNFNRLSSCFLAKDMWDRLEVVYEGTNPVKEDTVSMLIHDYEIFIIHENEDIKTMFTRFTNIINSLQTLDKTYTNREMVRKFLGVYKEVGCLK</sequence>
<dbReference type="AlphaFoldDB" id="A0A1Q3BH37"/>
<dbReference type="PANTHER" id="PTHR34676:SF8">
    <property type="entry name" value="TRANSMEMBRANE PROTEIN"/>
    <property type="match status" value="1"/>
</dbReference>
<dbReference type="Pfam" id="PF14223">
    <property type="entry name" value="Retrotran_gag_2"/>
    <property type="match status" value="1"/>
</dbReference>
<reference evidence="2" key="1">
    <citation type="submission" date="2016-04" db="EMBL/GenBank/DDBJ databases">
        <title>Cephalotus genome sequencing.</title>
        <authorList>
            <person name="Fukushima K."/>
            <person name="Hasebe M."/>
            <person name="Fang X."/>
        </authorList>
    </citation>
    <scope>NUCLEOTIDE SEQUENCE [LARGE SCALE GENOMIC DNA]</scope>
    <source>
        <strain evidence="2">cv. St1</strain>
    </source>
</reference>
<evidence type="ECO:0000313" key="1">
    <source>
        <dbReference type="EMBL" id="GAV67327.1"/>
    </source>
</evidence>
<accession>A0A1Q3BH37</accession>
<dbReference type="Proteomes" id="UP000187406">
    <property type="component" value="Unassembled WGS sequence"/>
</dbReference>
<dbReference type="PANTHER" id="PTHR34676">
    <property type="entry name" value="DUF4219 DOMAIN-CONTAINING PROTEIN-RELATED"/>
    <property type="match status" value="1"/>
</dbReference>
<evidence type="ECO:0000313" key="2">
    <source>
        <dbReference type="Proteomes" id="UP000187406"/>
    </source>
</evidence>
<dbReference type="OrthoDB" id="413361at2759"/>
<protein>
    <submittedName>
        <fullName evidence="1">UBN2 domain-containing protein</fullName>
    </submittedName>
</protein>
<gene>
    <name evidence="1" type="ORF">CFOL_v3_10833</name>
</gene>